<evidence type="ECO:0000313" key="1">
    <source>
        <dbReference type="EMBL" id="KAI4341565.1"/>
    </source>
</evidence>
<dbReference type="Proteomes" id="UP001057402">
    <property type="component" value="Chromosome 7"/>
</dbReference>
<proteinExistence type="predicted"/>
<organism evidence="1 2">
    <name type="scientific">Melastoma candidum</name>
    <dbReference type="NCBI Taxonomy" id="119954"/>
    <lineage>
        <taxon>Eukaryota</taxon>
        <taxon>Viridiplantae</taxon>
        <taxon>Streptophyta</taxon>
        <taxon>Embryophyta</taxon>
        <taxon>Tracheophyta</taxon>
        <taxon>Spermatophyta</taxon>
        <taxon>Magnoliopsida</taxon>
        <taxon>eudicotyledons</taxon>
        <taxon>Gunneridae</taxon>
        <taxon>Pentapetalae</taxon>
        <taxon>rosids</taxon>
        <taxon>malvids</taxon>
        <taxon>Myrtales</taxon>
        <taxon>Melastomataceae</taxon>
        <taxon>Melastomatoideae</taxon>
        <taxon>Melastomateae</taxon>
        <taxon>Melastoma</taxon>
    </lineage>
</organism>
<dbReference type="EMBL" id="CM042886">
    <property type="protein sequence ID" value="KAI4341565.1"/>
    <property type="molecule type" value="Genomic_DNA"/>
</dbReference>
<reference evidence="2" key="1">
    <citation type="journal article" date="2023" name="Front. Plant Sci.">
        <title>Chromosomal-level genome assembly of Melastoma candidum provides insights into trichome evolution.</title>
        <authorList>
            <person name="Zhong Y."/>
            <person name="Wu W."/>
            <person name="Sun C."/>
            <person name="Zou P."/>
            <person name="Liu Y."/>
            <person name="Dai S."/>
            <person name="Zhou R."/>
        </authorList>
    </citation>
    <scope>NUCLEOTIDE SEQUENCE [LARGE SCALE GENOMIC DNA]</scope>
</reference>
<comment type="caution">
    <text evidence="1">The sequence shown here is derived from an EMBL/GenBank/DDBJ whole genome shotgun (WGS) entry which is preliminary data.</text>
</comment>
<evidence type="ECO:0000313" key="2">
    <source>
        <dbReference type="Proteomes" id="UP001057402"/>
    </source>
</evidence>
<accession>A0ACB9NZ00</accession>
<gene>
    <name evidence="1" type="ORF">MLD38_026276</name>
</gene>
<name>A0ACB9NZ00_9MYRT</name>
<keyword evidence="2" id="KW-1185">Reference proteome</keyword>
<sequence>MTSALDNAFASVIKECLSTSFFNAVKMLGLLAWTVHYRMSKECQSVKSWKSLFENNGIMYRRPDMHPASHDDDMDRRESLSDLDEEQSLGTRRKKKVTKGMKKKKTKRKPHHDDSPDMELLSFDFLDDASGAHYQSTSWLLPTDDFCTSWTNADLPEHLATYCFSVWMKQLYDKRRDMA</sequence>
<protein>
    <submittedName>
        <fullName evidence="1">Uncharacterized protein</fullName>
    </submittedName>
</protein>